<feature type="domain" description="Chitin-binding type-2" evidence="7">
    <location>
        <begin position="232"/>
        <end position="288"/>
    </location>
</feature>
<feature type="domain" description="Chitin-binding type-2" evidence="7">
    <location>
        <begin position="1664"/>
        <end position="1720"/>
    </location>
</feature>
<dbReference type="PROSITE" id="PS50940">
    <property type="entry name" value="CHIT_BIND_II"/>
    <property type="match status" value="10"/>
</dbReference>
<feature type="domain" description="Chitin-binding type-2" evidence="7">
    <location>
        <begin position="340"/>
        <end position="396"/>
    </location>
</feature>
<dbReference type="PANTHER" id="PTHR23301">
    <property type="entry name" value="CHITIN BINDING PERITROPHIN-A"/>
    <property type="match status" value="1"/>
</dbReference>
<feature type="region of interest" description="Disordered" evidence="6">
    <location>
        <begin position="1506"/>
        <end position="1526"/>
    </location>
</feature>
<dbReference type="PANTHER" id="PTHR23301:SF0">
    <property type="entry name" value="CHITIN-BINDING TYPE-2 DOMAIN-CONTAINING PROTEIN-RELATED"/>
    <property type="match status" value="1"/>
</dbReference>
<feature type="domain" description="Chitin-binding type-2" evidence="7">
    <location>
        <begin position="2051"/>
        <end position="2107"/>
    </location>
</feature>
<feature type="domain" description="Chitin-binding type-2" evidence="7">
    <location>
        <begin position="1948"/>
        <end position="2004"/>
    </location>
</feature>
<evidence type="ECO:0000256" key="5">
    <source>
        <dbReference type="ARBA" id="ARBA00023180"/>
    </source>
</evidence>
<evidence type="ECO:0000256" key="2">
    <source>
        <dbReference type="ARBA" id="ARBA00022729"/>
    </source>
</evidence>
<evidence type="ECO:0000256" key="4">
    <source>
        <dbReference type="ARBA" id="ARBA00023157"/>
    </source>
</evidence>
<dbReference type="Gene3D" id="2.170.140.10">
    <property type="entry name" value="Chitin binding domain"/>
    <property type="match status" value="3"/>
</dbReference>
<dbReference type="Pfam" id="PF01607">
    <property type="entry name" value="CBM_14"/>
    <property type="match status" value="8"/>
</dbReference>
<organism evidence="8 9">
    <name type="scientific">Parascaris univalens</name>
    <name type="common">Nematode worm</name>
    <dbReference type="NCBI Taxonomy" id="6257"/>
    <lineage>
        <taxon>Eukaryota</taxon>
        <taxon>Metazoa</taxon>
        <taxon>Ecdysozoa</taxon>
        <taxon>Nematoda</taxon>
        <taxon>Chromadorea</taxon>
        <taxon>Rhabditida</taxon>
        <taxon>Spirurina</taxon>
        <taxon>Ascaridomorpha</taxon>
        <taxon>Ascaridoidea</taxon>
        <taxon>Ascarididae</taxon>
        <taxon>Parascaris</taxon>
    </lineage>
</organism>
<dbReference type="GO" id="GO:0005576">
    <property type="term" value="C:extracellular region"/>
    <property type="evidence" value="ECO:0007669"/>
    <property type="project" value="InterPro"/>
</dbReference>
<proteinExistence type="predicted"/>
<evidence type="ECO:0000313" key="9">
    <source>
        <dbReference type="WBParaSite" id="PgR176_g007_t07"/>
    </source>
</evidence>
<dbReference type="InterPro" id="IPR002557">
    <property type="entry name" value="Chitin-bd_dom"/>
</dbReference>
<keyword evidence="1" id="KW-0147">Chitin-binding</keyword>
<name>A0A915CHV7_PARUN</name>
<dbReference type="SMART" id="SM00494">
    <property type="entry name" value="ChtBD2"/>
    <property type="match status" value="10"/>
</dbReference>
<accession>A0A915CHV7</accession>
<keyword evidence="3" id="KW-0677">Repeat</keyword>
<feature type="domain" description="Chitin-binding type-2" evidence="7">
    <location>
        <begin position="126"/>
        <end position="182"/>
    </location>
</feature>
<dbReference type="SUPFAM" id="SSF57625">
    <property type="entry name" value="Invertebrate chitin-binding proteins"/>
    <property type="match status" value="8"/>
</dbReference>
<feature type="compositionally biased region" description="Basic and acidic residues" evidence="6">
    <location>
        <begin position="1405"/>
        <end position="1423"/>
    </location>
</feature>
<dbReference type="GO" id="GO:0008061">
    <property type="term" value="F:chitin binding"/>
    <property type="evidence" value="ECO:0007669"/>
    <property type="project" value="UniProtKB-KW"/>
</dbReference>
<evidence type="ECO:0000313" key="8">
    <source>
        <dbReference type="Proteomes" id="UP000887569"/>
    </source>
</evidence>
<feature type="domain" description="Chitin-binding type-2" evidence="7">
    <location>
        <begin position="1789"/>
        <end position="1845"/>
    </location>
</feature>
<keyword evidence="4" id="KW-1015">Disulfide bond</keyword>
<evidence type="ECO:0000256" key="6">
    <source>
        <dbReference type="SAM" id="MobiDB-lite"/>
    </source>
</evidence>
<feature type="domain" description="Chitin-binding type-2" evidence="7">
    <location>
        <begin position="421"/>
        <end position="477"/>
    </location>
</feature>
<evidence type="ECO:0000256" key="1">
    <source>
        <dbReference type="ARBA" id="ARBA00022669"/>
    </source>
</evidence>
<feature type="region of interest" description="Disordered" evidence="6">
    <location>
        <begin position="1387"/>
        <end position="1426"/>
    </location>
</feature>
<dbReference type="InterPro" id="IPR036508">
    <property type="entry name" value="Chitin-bd_dom_sf"/>
</dbReference>
<feature type="region of interest" description="Disordered" evidence="6">
    <location>
        <begin position="306"/>
        <end position="336"/>
    </location>
</feature>
<keyword evidence="8" id="KW-1185">Reference proteome</keyword>
<feature type="compositionally biased region" description="Basic and acidic residues" evidence="6">
    <location>
        <begin position="315"/>
        <end position="334"/>
    </location>
</feature>
<dbReference type="InterPro" id="IPR051940">
    <property type="entry name" value="Chitin_bind-dev_reg"/>
</dbReference>
<dbReference type="Proteomes" id="UP000887569">
    <property type="component" value="Unplaced"/>
</dbReference>
<feature type="domain" description="Chitin-binding type-2" evidence="7">
    <location>
        <begin position="41"/>
        <end position="97"/>
    </location>
</feature>
<protein>
    <submittedName>
        <fullName evidence="9">Chitin-binding type-2 domain-containing protein</fullName>
    </submittedName>
</protein>
<evidence type="ECO:0000259" key="7">
    <source>
        <dbReference type="PROSITE" id="PS50940"/>
    </source>
</evidence>
<sequence>MKPILQLWTGFVFRLGLLFLTTISALSLKRYPENFYVSEAVELCVDKSDGVYSLGCIAEFVDCSQGQSFVMRCADGSVMDGDQGECVPRAASSICLKDGRSLSVEFVMKNIPNTNKDVYRSHPVRSDFCAKRINGNYNIGCTSGFLTCVAGEPVAMECPKGMVYDEALSRCERSEYVRVCENIDIVPSNEGRPSKDVFRVQRRVAMRSVSDSLIFPTTLPTRANIEATPSDHELCRGRPSGLYAKGCSGQVLWCTDGVVTVLSCPFGFLYEQNSRRCVPRGSLAECPPELQPVIFAPSSTAWWTFPSSEPGTVSEGRRTDPLDERSSADPKELPSPDNISIACTSLRDGVHPEGCSKFFVVCIGQKAVVKECPSTLVYDIISGLCLLKDSVSSCAESSVVGSRQKVTTSGEADTNISEESEIFCKDHGDGIYGEDCSSRFFVCLSHEALRFNCPNSYVFDSSVSHCTNIISVSACTKTDFRNETSMSESSLADMSQLTKEVPFEFLEDVEPDEDLPVAVSSLGATAQEVMVLKTSDESFGSACTGMPDGAISLGCSTDFIICAAEEARLHRCPFELKYDSQSEMCIHEIEVTACIEGAADLSLVSGRRRAYASANVKQRSIDTATGGSRVGDVLSDRVKDSLAILGPTNMTMISGSTPSLSSQSQSAMSPIILSSVGTRMGDIGDTGGRRYTVQDASILLQKSVKHETAKEEIAALAHDGAQPDTQNTVIEETSGEIPITASTSPFETQTVSFAGGEMNTLVPSGSSAKSHSRLPRTFTTEAIVLSPSSYQAPTLPTVLEHLTEYGVPSPARLKEQSTAALSMASSEWSIPAGVGKVENSEESVTENVMSQKVQAVEGQSEMGTSAVLSKKNTAAELTTEEEINGKAMERADIKFSVEKDAISALSDSSEAMVYIDEVVNKLEKESVEATPVTEVAIDGLTADEAEVPASASGEVALPSGDEAFSIGGTTIASAATLVEPLFSLASSPSDTIPAALADEAATLSKGAGASEIPLQAVFAATARTGQVAKEATVHSDEQFLPFGSIPTRTVADVSNAPGGQDVSSVKDTTLQSLGDRTSSHLLDGIMLGLPKIPSTEHAAVTPPANSMQADATPLSLRRDSLGDTVGATLDGQGIAGLAVLPLGRRIANPSTDDDTSEWRAVAAATLGEVEASTTIAANPVQSESMTVVRDWSVGYSLAPEVVSSSQAKMVPVADNSVSPAAGLSTEYVASRVADRALLADEYAKTTLMQISAFPSLALLIPGKDNAVSSAPKEEGDLSVNTVKMAVENGTVTPVVENSAKLLPREDCCVSSAVERVASDRPNITVTSRYEANRQAGMERISYPGSVDGSAGLLSGKMAILPGTVAETESLLAAEAGTDVTANSLGKLKEADHPEVSPLDTALSKEPSEDRKSSGGQRLDEGEGHSGFLNYRLTDTASAIGALVDGITESSPLDELVDLEAVYELKHVKLERPVQEGASASTQPSDVSSGNFQPVGIRIEAMGKPEVNGSSVETRAEGRGPQAMHSTNAWQRKTDAFSAKASSADERGVEAERSIGTEFGTETSGSILMSTASTETSHSENVDGEGRYSIAAFYDGGDVQIVGDSTKGSYQREYHLGAENFIDSKSEVRKASDVTAFAVSGLAHHQPTASAKAVVVPLPTNIRREFSCMGIPDGPKAIGCSSDYVVCLFGKTYWLKCENDLKFDEDTLQCMAAANIAACAKQRHDGTISTTPIAKATFMGEVAERKNEVSGILSSASREVASTKKTTAAVGADELVKSAIPQPPIANHKDSACSDLPDGIYGVGCSPLILFCILGENRYVECPRNQVFDPVSQKCLLPWFVRACRQSPHAAVENWSTGVFVESASVVKSVDDDARKSSRVRTTAEVTTEPSILPHEVPAKSFETDRVATVPATIAVELTQKPLNGSTLGSSSSSTLMSSTSSAIKSLTKFSCHGREGTFFVVGCSSVYVSCMVEPYGLRFCRDSFAFDQQSNECRKKSAVSACQKTTLDVKGKDEATTAATSKTIEEKEIDKGARMIPRRKTTAVGSLRDSRSSCRGRKDGYYNIGCSSRYFSCLGEKTTMLQCDLGLKFDFVTGECLAKRYVMACGGRPKMPPKYVAPYSGKSATVLSGEAIQKYAAKISKRSLAAINGALNIDH</sequence>
<keyword evidence="2" id="KW-0732">Signal</keyword>
<dbReference type="WBParaSite" id="PgR176_g007_t07">
    <property type="protein sequence ID" value="PgR176_g007_t07"/>
    <property type="gene ID" value="PgR176_g007"/>
</dbReference>
<keyword evidence="5" id="KW-0325">Glycoprotein</keyword>
<evidence type="ECO:0000256" key="3">
    <source>
        <dbReference type="ARBA" id="ARBA00022737"/>
    </source>
</evidence>
<feature type="domain" description="Chitin-binding type-2" evidence="7">
    <location>
        <begin position="540"/>
        <end position="596"/>
    </location>
</feature>
<reference evidence="9" key="1">
    <citation type="submission" date="2022-11" db="UniProtKB">
        <authorList>
            <consortium name="WormBaseParasite"/>
        </authorList>
    </citation>
    <scope>IDENTIFICATION</scope>
</reference>